<comment type="caution">
    <text evidence="2">The sequence shown here is derived from an EMBL/GenBank/DDBJ whole genome shotgun (WGS) entry which is preliminary data.</text>
</comment>
<gene>
    <name evidence="2" type="ORF">NDU88_003924</name>
</gene>
<proteinExistence type="predicted"/>
<dbReference type="EMBL" id="JANPWB010000014">
    <property type="protein sequence ID" value="KAJ1098817.1"/>
    <property type="molecule type" value="Genomic_DNA"/>
</dbReference>
<protein>
    <submittedName>
        <fullName evidence="2">Uncharacterized protein</fullName>
    </submittedName>
</protein>
<sequence length="102" mass="11551">MEKSVYQKEGRAPPPRAPLVKGRSARPRPSRVLRSSRSRSPARKPNVWWRRNPGSPALKFPAAPRGSQTELLRRRVHAVSATEGLARLPVRGARRTSLRRTR</sequence>
<name>A0AAV7M5G1_PLEWA</name>
<feature type="compositionally biased region" description="Basic residues" evidence="1">
    <location>
        <begin position="23"/>
        <end position="42"/>
    </location>
</feature>
<reference evidence="2" key="1">
    <citation type="journal article" date="2022" name="bioRxiv">
        <title>Sequencing and chromosome-scale assembly of the giantPleurodeles waltlgenome.</title>
        <authorList>
            <person name="Brown T."/>
            <person name="Elewa A."/>
            <person name="Iarovenko S."/>
            <person name="Subramanian E."/>
            <person name="Araus A.J."/>
            <person name="Petzold A."/>
            <person name="Susuki M."/>
            <person name="Suzuki K.-i.T."/>
            <person name="Hayashi T."/>
            <person name="Toyoda A."/>
            <person name="Oliveira C."/>
            <person name="Osipova E."/>
            <person name="Leigh N.D."/>
            <person name="Simon A."/>
            <person name="Yun M.H."/>
        </authorList>
    </citation>
    <scope>NUCLEOTIDE SEQUENCE</scope>
    <source>
        <strain evidence="2">20211129_DDA</strain>
        <tissue evidence="2">Liver</tissue>
    </source>
</reference>
<feature type="compositionally biased region" description="Basic and acidic residues" evidence="1">
    <location>
        <begin position="1"/>
        <end position="11"/>
    </location>
</feature>
<feature type="region of interest" description="Disordered" evidence="1">
    <location>
        <begin position="1"/>
        <end position="71"/>
    </location>
</feature>
<dbReference type="Proteomes" id="UP001066276">
    <property type="component" value="Chromosome 10"/>
</dbReference>
<organism evidence="2 3">
    <name type="scientific">Pleurodeles waltl</name>
    <name type="common">Iberian ribbed newt</name>
    <dbReference type="NCBI Taxonomy" id="8319"/>
    <lineage>
        <taxon>Eukaryota</taxon>
        <taxon>Metazoa</taxon>
        <taxon>Chordata</taxon>
        <taxon>Craniata</taxon>
        <taxon>Vertebrata</taxon>
        <taxon>Euteleostomi</taxon>
        <taxon>Amphibia</taxon>
        <taxon>Batrachia</taxon>
        <taxon>Caudata</taxon>
        <taxon>Salamandroidea</taxon>
        <taxon>Salamandridae</taxon>
        <taxon>Pleurodelinae</taxon>
        <taxon>Pleurodeles</taxon>
    </lineage>
</organism>
<evidence type="ECO:0000313" key="2">
    <source>
        <dbReference type="EMBL" id="KAJ1098817.1"/>
    </source>
</evidence>
<evidence type="ECO:0000256" key="1">
    <source>
        <dbReference type="SAM" id="MobiDB-lite"/>
    </source>
</evidence>
<evidence type="ECO:0000313" key="3">
    <source>
        <dbReference type="Proteomes" id="UP001066276"/>
    </source>
</evidence>
<accession>A0AAV7M5G1</accession>
<dbReference type="AlphaFoldDB" id="A0AAV7M5G1"/>
<keyword evidence="3" id="KW-1185">Reference proteome</keyword>